<evidence type="ECO:0000313" key="3">
    <source>
        <dbReference type="Proteomes" id="UP000020103"/>
    </source>
</evidence>
<dbReference type="EMBL" id="JAOF01000001">
    <property type="protein sequence ID" value="EUA48978.1"/>
    <property type="molecule type" value="Genomic_DNA"/>
</dbReference>
<sequence length="59" mass="5600">MAAAGAGPVGSYPGGGGPFSEWYPGGNGGPDGSGAAYGSRILPGFEDSGAFVEMYPGGS</sequence>
<organism evidence="2 3">
    <name type="scientific">Mycobacteroides abscessus 21</name>
    <dbReference type="NCBI Taxonomy" id="1299324"/>
    <lineage>
        <taxon>Bacteria</taxon>
        <taxon>Bacillati</taxon>
        <taxon>Actinomycetota</taxon>
        <taxon>Actinomycetes</taxon>
        <taxon>Mycobacteriales</taxon>
        <taxon>Mycobacteriaceae</taxon>
        <taxon>Mycobacteroides</taxon>
        <taxon>Mycobacteroides abscessus</taxon>
    </lineage>
</organism>
<reference evidence="2 3" key="1">
    <citation type="submission" date="2013-12" db="EMBL/GenBank/DDBJ databases">
        <authorList>
            <person name="Madinger N."/>
            <person name="Lenaerts A."/>
            <person name="Ordway D."/>
            <person name="DeGroote M.A."/>
            <person name="Parker T."/>
            <person name="Sizemore C."/>
            <person name="Tallon L.J."/>
            <person name="Sadzewicz L.K."/>
            <person name="Sengamalay N."/>
            <person name="Fraser C.M."/>
            <person name="Hine E."/>
            <person name="Shefchek K.A."/>
            <person name="Das S.P."/>
            <person name="Tettelin H."/>
        </authorList>
    </citation>
    <scope>NUCLEOTIDE SEQUENCE [LARGE SCALE GENOMIC DNA]</scope>
    <source>
        <strain evidence="2 3">21</strain>
    </source>
</reference>
<proteinExistence type="predicted"/>
<feature type="compositionally biased region" description="Low complexity" evidence="1">
    <location>
        <begin position="1"/>
        <end position="11"/>
    </location>
</feature>
<evidence type="ECO:0000256" key="1">
    <source>
        <dbReference type="SAM" id="MobiDB-lite"/>
    </source>
</evidence>
<name>A0A829Q9M2_9MYCO</name>
<protein>
    <submittedName>
        <fullName evidence="2">Uncharacterized protein</fullName>
    </submittedName>
</protein>
<dbReference type="Proteomes" id="UP000020103">
    <property type="component" value="Unassembled WGS sequence"/>
</dbReference>
<accession>A0A829Q9M2</accession>
<dbReference type="AlphaFoldDB" id="A0A829Q9M2"/>
<comment type="caution">
    <text evidence="2">The sequence shown here is derived from an EMBL/GenBank/DDBJ whole genome shotgun (WGS) entry which is preliminary data.</text>
</comment>
<evidence type="ECO:0000313" key="2">
    <source>
        <dbReference type="EMBL" id="EUA48978.1"/>
    </source>
</evidence>
<feature type="region of interest" description="Disordered" evidence="1">
    <location>
        <begin position="1"/>
        <end position="39"/>
    </location>
</feature>
<gene>
    <name evidence="2" type="ORF">I543_2642</name>
</gene>